<evidence type="ECO:0000313" key="2">
    <source>
        <dbReference type="Proteomes" id="UP000033869"/>
    </source>
</evidence>
<dbReference type="Proteomes" id="UP000033869">
    <property type="component" value="Unassembled WGS sequence"/>
</dbReference>
<comment type="caution">
    <text evidence="1">The sequence shown here is derived from an EMBL/GenBank/DDBJ whole genome shotgun (WGS) entry which is preliminary data.</text>
</comment>
<sequence length="105" mass="11789">MSVLNKNKSILMDPYSNLFLYASALATTDPVNNTIRNTTQVALEILEDRNLDPKGHDIFEGPFSKARRNRNNAFEATIVYVEALASPTIVTYEMTAIDNRRLVLA</sequence>
<proteinExistence type="predicted"/>
<evidence type="ECO:0000313" key="1">
    <source>
        <dbReference type="EMBL" id="KKS09812.1"/>
    </source>
</evidence>
<dbReference type="AlphaFoldDB" id="A0A0G0WCM8"/>
<reference evidence="1 2" key="1">
    <citation type="journal article" date="2015" name="Nature">
        <title>rRNA introns, odd ribosomes, and small enigmatic genomes across a large radiation of phyla.</title>
        <authorList>
            <person name="Brown C.T."/>
            <person name="Hug L.A."/>
            <person name="Thomas B.C."/>
            <person name="Sharon I."/>
            <person name="Castelle C.J."/>
            <person name="Singh A."/>
            <person name="Wilkins M.J."/>
            <person name="Williams K.H."/>
            <person name="Banfield J.F."/>
        </authorList>
    </citation>
    <scope>NUCLEOTIDE SEQUENCE [LARGE SCALE GENOMIC DNA]</scope>
</reference>
<gene>
    <name evidence="1" type="ORF">UU65_C0001G0217</name>
</gene>
<accession>A0A0G0WCM8</accession>
<name>A0A0G0WCM8_UNCC2</name>
<organism evidence="1 2">
    <name type="scientific">candidate division CPR2 bacterium GW2011_GWC1_41_48</name>
    <dbReference type="NCBI Taxonomy" id="1618344"/>
    <lineage>
        <taxon>Bacteria</taxon>
        <taxon>Bacteria division CPR2</taxon>
    </lineage>
</organism>
<dbReference type="EMBL" id="LCBL01000001">
    <property type="protein sequence ID" value="KKS09812.1"/>
    <property type="molecule type" value="Genomic_DNA"/>
</dbReference>
<protein>
    <submittedName>
        <fullName evidence="1">Uncharacterized protein</fullName>
    </submittedName>
</protein>